<dbReference type="GO" id="GO:0015074">
    <property type="term" value="P:DNA integration"/>
    <property type="evidence" value="ECO:0007669"/>
    <property type="project" value="UniProtKB-KW"/>
</dbReference>
<dbReference type="InterPro" id="IPR013762">
    <property type="entry name" value="Integrase-like_cat_sf"/>
</dbReference>
<dbReference type="SUPFAM" id="SSF56349">
    <property type="entry name" value="DNA breaking-rejoining enzymes"/>
    <property type="match status" value="1"/>
</dbReference>
<keyword evidence="2" id="KW-0238">DNA-binding</keyword>
<dbReference type="InterPro" id="IPR011010">
    <property type="entry name" value="DNA_brk_join_enz"/>
</dbReference>
<dbReference type="AlphaFoldDB" id="A0AAW9FDL4"/>
<evidence type="ECO:0000313" key="4">
    <source>
        <dbReference type="EMBL" id="MDX8301226.1"/>
    </source>
</evidence>
<organism evidence="4">
    <name type="scientific">Agrobacterium rosae</name>
    <dbReference type="NCBI Taxonomy" id="1972867"/>
    <lineage>
        <taxon>Bacteria</taxon>
        <taxon>Pseudomonadati</taxon>
        <taxon>Pseudomonadota</taxon>
        <taxon>Alphaproteobacteria</taxon>
        <taxon>Hyphomicrobiales</taxon>
        <taxon>Rhizobiaceae</taxon>
        <taxon>Rhizobium/Agrobacterium group</taxon>
        <taxon>Agrobacterium</taxon>
    </lineage>
</organism>
<evidence type="ECO:0000256" key="1">
    <source>
        <dbReference type="ARBA" id="ARBA00022908"/>
    </source>
</evidence>
<dbReference type="Gene3D" id="1.10.443.10">
    <property type="entry name" value="Intergrase catalytic core"/>
    <property type="match status" value="1"/>
</dbReference>
<dbReference type="PANTHER" id="PTHR30349:SF64">
    <property type="entry name" value="PROPHAGE INTEGRASE INTD-RELATED"/>
    <property type="match status" value="1"/>
</dbReference>
<dbReference type="GO" id="GO:0006310">
    <property type="term" value="P:DNA recombination"/>
    <property type="evidence" value="ECO:0007669"/>
    <property type="project" value="UniProtKB-KW"/>
</dbReference>
<dbReference type="PANTHER" id="PTHR30349">
    <property type="entry name" value="PHAGE INTEGRASE-RELATED"/>
    <property type="match status" value="1"/>
</dbReference>
<protein>
    <submittedName>
        <fullName evidence="4">Uncharacterized protein</fullName>
    </submittedName>
</protein>
<evidence type="ECO:0000256" key="3">
    <source>
        <dbReference type="ARBA" id="ARBA00023172"/>
    </source>
</evidence>
<sequence>MTKNKTRKLPQYIHFIDGRYCVRVPIKLELRPYLGGKHQLYHALGGDLRTAKENSHYHVALFKEELRKAAEAYQRDTGNQVAVVSDPIDPAKLMVRQYRSMIEFDDSMRNADHRYSRHGYPDEKVVARLRDGVTGRLSDQEYHDLVSASLQALRVADAPNARPDAADFRTVARALSIAQLEGLSRIAERDDGDFTGQPEHPALVEAMKKEEAEQAGEQEIRIFDIWSFDRVVDEQGRKATLGLGRVKSKATLEKYRVAQYDFEHFRKDKKVATVTLADGKAWRDHMLAEGKLSRKTIKDKITIIRTLLNWANQQSERQMFPQGDPWAALELPNVDKGDSADRTYSLKDARHFLEFARTATRASFRWIPWIIAHTGARVNEITPLEKCDIAEIEGHWFIHIRVGDERTTKTGEARRVPVHRALINEGFIDWVKTRADGRLFPGGKNEDQRIREWIHEKVFPDRKDMPPPNHGFRHLFEDALFAGVSQKAALYIMGRSSGSSADEYGGSELRLIEIAIQMDKVRDIIGDRKRDDDKATG</sequence>
<dbReference type="InterPro" id="IPR050090">
    <property type="entry name" value="Tyrosine_recombinase_XerCD"/>
</dbReference>
<dbReference type="Gene3D" id="1.10.150.130">
    <property type="match status" value="1"/>
</dbReference>
<dbReference type="InterPro" id="IPR010998">
    <property type="entry name" value="Integrase_recombinase_N"/>
</dbReference>
<dbReference type="RefSeq" id="WP_320202377.1">
    <property type="nucleotide sequence ID" value="NZ_CP192781.1"/>
</dbReference>
<name>A0AAW9FDL4_9HYPH</name>
<evidence type="ECO:0000256" key="2">
    <source>
        <dbReference type="ARBA" id="ARBA00023125"/>
    </source>
</evidence>
<reference evidence="4" key="1">
    <citation type="journal article" date="2023" name="Phytobiomes J">
        <title>Deciphering the key players within the bacterial microbiota associated with aerial crown gall tumors on rhododendron: Insights into the gallobiome.</title>
        <authorList>
            <person name="Kuzmanovic N."/>
            <person name="Nesme J."/>
            <person name="Wolf J."/>
            <person name="Neumann-Schaal M."/>
            <person name="Petersen J."/>
            <person name="Fernandez-Gnecco G."/>
            <person name="Sproeer C."/>
            <person name="Bunk B."/>
            <person name="Overmann J."/>
            <person name="Sorensen S.J."/>
            <person name="Idczak E."/>
            <person name="Smalla K."/>
        </authorList>
    </citation>
    <scope>NUCLEOTIDE SEQUENCE</scope>
    <source>
        <strain evidence="4">Rho-11.1</strain>
    </source>
</reference>
<comment type="caution">
    <text evidence="4">The sequence shown here is derived from an EMBL/GenBank/DDBJ whole genome shotgun (WGS) entry which is preliminary data.</text>
</comment>
<dbReference type="EMBL" id="JAVRAF010000001">
    <property type="protein sequence ID" value="MDX8301226.1"/>
    <property type="molecule type" value="Genomic_DNA"/>
</dbReference>
<dbReference type="GO" id="GO:0003677">
    <property type="term" value="F:DNA binding"/>
    <property type="evidence" value="ECO:0007669"/>
    <property type="project" value="UniProtKB-KW"/>
</dbReference>
<keyword evidence="1" id="KW-0229">DNA integration</keyword>
<proteinExistence type="predicted"/>
<keyword evidence="3" id="KW-0233">DNA recombination</keyword>
<gene>
    <name evidence="4" type="ORF">RMR22_03130</name>
</gene>
<accession>A0AAW9FDL4</accession>